<dbReference type="AlphaFoldDB" id="A0A8H5H0N3"/>
<dbReference type="PANTHER" id="PTHR13471">
    <property type="entry name" value="TETRATRICOPEPTIDE-LIKE HELICAL"/>
    <property type="match status" value="1"/>
</dbReference>
<evidence type="ECO:0000256" key="4">
    <source>
        <dbReference type="ARBA" id="ARBA00023242"/>
    </source>
</evidence>
<dbReference type="Proteomes" id="UP000559256">
    <property type="component" value="Unassembled WGS sequence"/>
</dbReference>
<dbReference type="Gene3D" id="1.25.40.10">
    <property type="entry name" value="Tetratricopeptide repeat domain"/>
    <property type="match status" value="1"/>
</dbReference>
<keyword evidence="7" id="KW-1185">Reference proteome</keyword>
<dbReference type="InterPro" id="IPR013633">
    <property type="entry name" value="NRDE-2"/>
</dbReference>
<reference evidence="6 7" key="1">
    <citation type="journal article" date="2020" name="ISME J.">
        <title>Uncovering the hidden diversity of litter-decomposition mechanisms in mushroom-forming fungi.</title>
        <authorList>
            <person name="Floudas D."/>
            <person name="Bentzer J."/>
            <person name="Ahren D."/>
            <person name="Johansson T."/>
            <person name="Persson P."/>
            <person name="Tunlid A."/>
        </authorList>
    </citation>
    <scope>NUCLEOTIDE SEQUENCE [LARGE SCALE GENOMIC DNA]</scope>
    <source>
        <strain evidence="6 7">CBS 291.85</strain>
    </source>
</reference>
<feature type="compositionally biased region" description="Basic residues" evidence="5">
    <location>
        <begin position="34"/>
        <end position="56"/>
    </location>
</feature>
<protein>
    <submittedName>
        <fullName evidence="6">Uncharacterized protein</fullName>
    </submittedName>
</protein>
<comment type="subcellular location">
    <subcellularLocation>
        <location evidence="1">Nucleus</location>
    </subcellularLocation>
</comment>
<feature type="region of interest" description="Disordered" evidence="5">
    <location>
        <begin position="1"/>
        <end position="65"/>
    </location>
</feature>
<feature type="compositionally biased region" description="Low complexity" evidence="5">
    <location>
        <begin position="1"/>
        <end position="18"/>
    </location>
</feature>
<keyword evidence="3" id="KW-0677">Repeat</keyword>
<dbReference type="Pfam" id="PF08424">
    <property type="entry name" value="NRDE-2"/>
    <property type="match status" value="1"/>
</dbReference>
<dbReference type="SMART" id="SM00386">
    <property type="entry name" value="HAT"/>
    <property type="match status" value="4"/>
</dbReference>
<dbReference type="InterPro" id="IPR003107">
    <property type="entry name" value="HAT"/>
</dbReference>
<feature type="region of interest" description="Disordered" evidence="5">
    <location>
        <begin position="178"/>
        <end position="216"/>
    </location>
</feature>
<evidence type="ECO:0000256" key="3">
    <source>
        <dbReference type="ARBA" id="ARBA00022737"/>
    </source>
</evidence>
<evidence type="ECO:0000256" key="5">
    <source>
        <dbReference type="SAM" id="MobiDB-lite"/>
    </source>
</evidence>
<comment type="similarity">
    <text evidence="2">Belongs to the NRDE2 family.</text>
</comment>
<dbReference type="GO" id="GO:0006396">
    <property type="term" value="P:RNA processing"/>
    <property type="evidence" value="ECO:0007669"/>
    <property type="project" value="InterPro"/>
</dbReference>
<dbReference type="GO" id="GO:0031048">
    <property type="term" value="P:regulatory ncRNA-mediated heterochromatin formation"/>
    <property type="evidence" value="ECO:0007669"/>
    <property type="project" value="TreeGrafter"/>
</dbReference>
<organism evidence="6 7">
    <name type="scientific">Tetrapyrgos nigripes</name>
    <dbReference type="NCBI Taxonomy" id="182062"/>
    <lineage>
        <taxon>Eukaryota</taxon>
        <taxon>Fungi</taxon>
        <taxon>Dikarya</taxon>
        <taxon>Basidiomycota</taxon>
        <taxon>Agaricomycotina</taxon>
        <taxon>Agaricomycetes</taxon>
        <taxon>Agaricomycetidae</taxon>
        <taxon>Agaricales</taxon>
        <taxon>Marasmiineae</taxon>
        <taxon>Marasmiaceae</taxon>
        <taxon>Tetrapyrgos</taxon>
    </lineage>
</organism>
<feature type="compositionally biased region" description="Basic and acidic residues" evidence="5">
    <location>
        <begin position="178"/>
        <end position="203"/>
    </location>
</feature>
<evidence type="ECO:0000256" key="2">
    <source>
        <dbReference type="ARBA" id="ARBA00009265"/>
    </source>
</evidence>
<dbReference type="OrthoDB" id="297219at2759"/>
<evidence type="ECO:0000313" key="7">
    <source>
        <dbReference type="Proteomes" id="UP000559256"/>
    </source>
</evidence>
<accession>A0A8H5H0N3</accession>
<sequence length="1023" mass="116660">MTTPSFSSFPPSFDSFPDLAEPGPSEPRREKESKKHRHDSKHSKSKHKEKERKERKHDRVEQRFEEDAYSNQRIFFSDRKGDPLNVQYGRLHKGDIPRYSDKYSKKILGLSPEWSIFYRSDKGIQVGKGHRKEVTDLASKEARRLLFNTSTRRIRGSETRYQEVDGYIRIASREGSKAQDYRSITREDDHSDSDASLKSDRGTPESSDEESDDYVLTSEQEALKSLEQQLSSDPTSVDTWLRLLSRTLSTVDITTKNATRARSEITLSLLARAMSADPCNATSKRLQLKYLRAGAVVWDNDKLRSEWENALKLEDVDIWVEWLEWQISIRKDGIDGVFDAAERILRSLGSSEEEEVGKVRVFWRVAVACQQAGYPERATAMFQAQAELLFEMHRSSYGLPFENCLDSFEEFWESESPRVGEPGSKGWANWISSQQDQNMVASTSTQLRRAHDENLDPYEAWALEEFSADQTLRLPTRSMDDSSDLDPYSTVLFADIRNILLSLRSQRAKDIFRLAWLAVLGLPVTGTSTLLVSHDGSWDDRWNSTYVSSPSFIDSIFPSAEEKRASGVDSVAGVLVGRQKHYANSFGPVKNWSWGVIEPLDPLFGSTGLWSRADVKDLDHEFISRVFSQLRLGSDDWEWDILALAFAAATNLSRSFLSDARDSLPHWAAHGQLERMRGREDDARKVYQTVLIASSSLSVRPGESRLWWEWAEMEWLSGSTERALSVIMAATKTEGRAGVSILRAKRTIQDAVREEQPWKDRESWIKLIALLDLLTNDISSAVAVFDEELGFLKPGSVAHESMTVALLLFLYRYGTVLKNPLPPSILRDRVHEAIGHYGSNSIIIALVLECEKGLGVWGRVRGMLSEKNEEIKDVARRVQDVWIARWEGGRWEEEIERTRSGLERAMESERTRGSPILWRICIEFEVRARRLDIAKRLLQRAIGECPLSKGLYLMAFGALRSVFTASELNDIGDVMAERSIRMRKGLDEAVGQWKEVVAEDGPEHSELDEIEYNARELKRLKPY</sequence>
<comment type="caution">
    <text evidence="6">The sequence shown here is derived from an EMBL/GenBank/DDBJ whole genome shotgun (WGS) entry which is preliminary data.</text>
</comment>
<dbReference type="InterPro" id="IPR011990">
    <property type="entry name" value="TPR-like_helical_dom_sf"/>
</dbReference>
<name>A0A8H5H0N3_9AGAR</name>
<gene>
    <name evidence="6" type="ORF">D9758_000403</name>
</gene>
<proteinExistence type="inferred from homology"/>
<keyword evidence="4" id="KW-0539">Nucleus</keyword>
<evidence type="ECO:0000313" key="6">
    <source>
        <dbReference type="EMBL" id="KAF5374821.1"/>
    </source>
</evidence>
<dbReference type="EMBL" id="JAACJM010000001">
    <property type="protein sequence ID" value="KAF5374821.1"/>
    <property type="molecule type" value="Genomic_DNA"/>
</dbReference>
<dbReference type="GO" id="GO:1902369">
    <property type="term" value="P:negative regulation of RNA catabolic process"/>
    <property type="evidence" value="ECO:0007669"/>
    <property type="project" value="TreeGrafter"/>
</dbReference>
<dbReference type="PANTHER" id="PTHR13471:SF0">
    <property type="entry name" value="NUCLEAR EXOSOME REGULATOR NRDE2"/>
    <property type="match status" value="1"/>
</dbReference>
<evidence type="ECO:0000256" key="1">
    <source>
        <dbReference type="ARBA" id="ARBA00004123"/>
    </source>
</evidence>
<dbReference type="GO" id="GO:0071013">
    <property type="term" value="C:catalytic step 2 spliceosome"/>
    <property type="evidence" value="ECO:0007669"/>
    <property type="project" value="TreeGrafter"/>
</dbReference>